<accession>A0A3N4VX52</accession>
<keyword evidence="3" id="KW-1185">Reference proteome</keyword>
<dbReference type="InterPro" id="IPR048034">
    <property type="entry name" value="CopL-like"/>
</dbReference>
<comment type="caution">
    <text evidence="2">The sequence shown here is derived from an EMBL/GenBank/DDBJ whole genome shotgun (WGS) entry which is preliminary data.</text>
</comment>
<proteinExistence type="predicted"/>
<dbReference type="EMBL" id="RKQN01000001">
    <property type="protein sequence ID" value="RPE81687.1"/>
    <property type="molecule type" value="Genomic_DNA"/>
</dbReference>
<evidence type="ECO:0000313" key="2">
    <source>
        <dbReference type="EMBL" id="RPE81687.1"/>
    </source>
</evidence>
<reference evidence="2 3" key="1">
    <citation type="submission" date="2018-11" db="EMBL/GenBank/DDBJ databases">
        <title>Genomic Encyclopedia of Type Strains, Phase IV (KMG-IV): sequencing the most valuable type-strain genomes for metagenomic binning, comparative biology and taxonomic classification.</title>
        <authorList>
            <person name="Goeker M."/>
        </authorList>
    </citation>
    <scope>NUCLEOTIDE SEQUENCE [LARGE SCALE GENOMIC DNA]</scope>
    <source>
        <strain evidence="2 3">DSM 25623</strain>
    </source>
</reference>
<gene>
    <name evidence="2" type="ORF">EDC50_0882</name>
</gene>
<feature type="region of interest" description="Disordered" evidence="1">
    <location>
        <begin position="129"/>
        <end position="166"/>
    </location>
</feature>
<dbReference type="AlphaFoldDB" id="A0A3N4VX52"/>
<name>A0A3N4VX52_9GAMM</name>
<dbReference type="NCBIfam" id="NF033807">
    <property type="entry name" value="CopL_fam"/>
    <property type="match status" value="1"/>
</dbReference>
<protein>
    <submittedName>
        <fullName evidence="2">Uncharacterized protein</fullName>
    </submittedName>
</protein>
<evidence type="ECO:0000313" key="3">
    <source>
        <dbReference type="Proteomes" id="UP000269708"/>
    </source>
</evidence>
<evidence type="ECO:0000256" key="1">
    <source>
        <dbReference type="SAM" id="MobiDB-lite"/>
    </source>
</evidence>
<feature type="compositionally biased region" description="Pro residues" evidence="1">
    <location>
        <begin position="156"/>
        <end position="166"/>
    </location>
</feature>
<sequence>MRAPRVDYNACMMSRLLRMLLILALVLDGTAAATAAVRMQRTALEVPAATTVAAGCHGAHAVATEHPRAHAAHLADPTTSSAAHAAHAGAAMADAAAHAGGAACHDRSAPDCCDSGACPCACMQPAQPPATAWSATPMPAQTHGPGPLSLGHADPALPPLHRPPIA</sequence>
<dbReference type="Proteomes" id="UP000269708">
    <property type="component" value="Unassembled WGS sequence"/>
</dbReference>
<organism evidence="2 3">
    <name type="scientific">Vulcaniibacterium tengchongense</name>
    <dbReference type="NCBI Taxonomy" id="1273429"/>
    <lineage>
        <taxon>Bacteria</taxon>
        <taxon>Pseudomonadati</taxon>
        <taxon>Pseudomonadota</taxon>
        <taxon>Gammaproteobacteria</taxon>
        <taxon>Lysobacterales</taxon>
        <taxon>Lysobacteraceae</taxon>
        <taxon>Vulcaniibacterium</taxon>
    </lineage>
</organism>